<reference evidence="6" key="2">
    <citation type="submission" date="2025-08" db="UniProtKB">
        <authorList>
            <consortium name="Ensembl"/>
        </authorList>
    </citation>
    <scope>IDENTIFICATION</scope>
</reference>
<evidence type="ECO:0000259" key="5">
    <source>
        <dbReference type="PROSITE" id="PS50837"/>
    </source>
</evidence>
<dbReference type="InterPro" id="IPR007111">
    <property type="entry name" value="NACHT_NTPase"/>
</dbReference>
<dbReference type="PROSITE" id="PS50837">
    <property type="entry name" value="NACHT"/>
    <property type="match status" value="1"/>
</dbReference>
<dbReference type="SUPFAM" id="SSF52047">
    <property type="entry name" value="RNI-like"/>
    <property type="match status" value="2"/>
</dbReference>
<dbReference type="Gene3D" id="3.80.10.10">
    <property type="entry name" value="Ribonuclease Inhibitor"/>
    <property type="match status" value="2"/>
</dbReference>
<dbReference type="InterPro" id="IPR051261">
    <property type="entry name" value="NLR"/>
</dbReference>
<evidence type="ECO:0000256" key="4">
    <source>
        <dbReference type="ARBA" id="ARBA00022840"/>
    </source>
</evidence>
<keyword evidence="3" id="KW-0547">Nucleotide-binding</keyword>
<dbReference type="InterPro" id="IPR041267">
    <property type="entry name" value="NLRP_HD2"/>
</dbReference>
<dbReference type="Pfam" id="PF13516">
    <property type="entry name" value="LRR_6"/>
    <property type="match status" value="6"/>
</dbReference>
<evidence type="ECO:0000313" key="6">
    <source>
        <dbReference type="Ensembl" id="ENSMMDP00005008412.1"/>
    </source>
</evidence>
<keyword evidence="2" id="KW-0677">Repeat</keyword>
<name>A0A667WZZ0_9TELE</name>
<reference evidence="6" key="3">
    <citation type="submission" date="2025-09" db="UniProtKB">
        <authorList>
            <consortium name="Ensembl"/>
        </authorList>
    </citation>
    <scope>IDENTIFICATION</scope>
</reference>
<dbReference type="InterPro" id="IPR032675">
    <property type="entry name" value="LRR_dom_sf"/>
</dbReference>
<dbReference type="SUPFAM" id="SSF52540">
    <property type="entry name" value="P-loop containing nucleoside triphosphate hydrolases"/>
    <property type="match status" value="1"/>
</dbReference>
<dbReference type="AlphaFoldDB" id="A0A667WZZ0"/>
<proteinExistence type="predicted"/>
<dbReference type="Pfam" id="PF17776">
    <property type="entry name" value="NLRC4_HD2"/>
    <property type="match status" value="1"/>
</dbReference>
<accession>A0A667WZZ0</accession>
<dbReference type="InParanoid" id="A0A667WZZ0"/>
<keyword evidence="1" id="KW-0433">Leucine-rich repeat</keyword>
<evidence type="ECO:0000256" key="1">
    <source>
        <dbReference type="ARBA" id="ARBA00022614"/>
    </source>
</evidence>
<dbReference type="Proteomes" id="UP000472263">
    <property type="component" value="Chromosome 1"/>
</dbReference>
<reference evidence="6" key="1">
    <citation type="submission" date="2019-06" db="EMBL/GenBank/DDBJ databases">
        <authorList>
            <consortium name="Wellcome Sanger Institute Data Sharing"/>
        </authorList>
    </citation>
    <scope>NUCLEOTIDE SEQUENCE [LARGE SCALE GENOMIC DNA]</scope>
</reference>
<gene>
    <name evidence="6" type="primary">LOC115368392</name>
</gene>
<evidence type="ECO:0000256" key="2">
    <source>
        <dbReference type="ARBA" id="ARBA00022737"/>
    </source>
</evidence>
<organism evidence="6 7">
    <name type="scientific">Myripristis murdjan</name>
    <name type="common">pinecone soldierfish</name>
    <dbReference type="NCBI Taxonomy" id="586833"/>
    <lineage>
        <taxon>Eukaryota</taxon>
        <taxon>Metazoa</taxon>
        <taxon>Chordata</taxon>
        <taxon>Craniata</taxon>
        <taxon>Vertebrata</taxon>
        <taxon>Euteleostomi</taxon>
        <taxon>Actinopterygii</taxon>
        <taxon>Neopterygii</taxon>
        <taxon>Teleostei</taxon>
        <taxon>Neoteleostei</taxon>
        <taxon>Acanthomorphata</taxon>
        <taxon>Holocentriformes</taxon>
        <taxon>Holocentridae</taxon>
        <taxon>Myripristis</taxon>
    </lineage>
</organism>
<dbReference type="Pfam" id="PF05729">
    <property type="entry name" value="NACHT"/>
    <property type="match status" value="1"/>
</dbReference>
<keyword evidence="7" id="KW-1185">Reference proteome</keyword>
<dbReference type="PROSITE" id="PS51450">
    <property type="entry name" value="LRR"/>
    <property type="match status" value="1"/>
</dbReference>
<dbReference type="GO" id="GO:0005524">
    <property type="term" value="F:ATP binding"/>
    <property type="evidence" value="ECO:0007669"/>
    <property type="project" value="UniProtKB-KW"/>
</dbReference>
<dbReference type="Ensembl" id="ENSMMDT00005008653.1">
    <property type="protein sequence ID" value="ENSMMDP00005008412.1"/>
    <property type="gene ID" value="ENSMMDG00005004661.1"/>
</dbReference>
<dbReference type="GeneID" id="115368392"/>
<keyword evidence="4" id="KW-0067">ATP-binding</keyword>
<sequence>MDLENLLKTTLKRTYPNQNGAHSEDSLFPARVCIEESSRDIYGSGISDMNQHEFRYIDKSHLHLWRAYEIFTVSDILSCDCKHKVSKRTVLTSGVSGIGKTTAVQRFALEWAEGRGHHHIRLLFPLTFWELNLLKGPLSLIELIHTFYPQLENLSISDLKGPNVWFVLDGLDECRLPLNFKCQPVSSVSEQATLDCLLTSLIRGKLLPSAHLWITTRPAAAELIPVGHLLKATELQGFSEEQKEQHFRRLIPNEELAIKVINHVKTSRSLESLCQIPQICSIMACVLKNHVPQADGEFKINPINLTQIYTKLINTQVTNPDKIMIAKLEKLALRQLGRDNLMYEHDLEVDDISLREAAEYSKHYPLVLREERGLHDTAVYRFGHSSIQEYFAASSAVNSIEPNDQTALFLSCQVLLSEVLHSGGGNTDVFLRFIFGLMRERGRMEPTNTLVDYIKNRILEYILSDSAVSLLHCLREFDRHAFLSDVEFLRETHVPPYSAFSPTHWAFLAQRIQYFEGVQDIFEMPLSNRCDESIPRKLSAIVKSRKAMLRFSNLTENCCSALAAAVSTRDSYLRELDLGYNSIRDDGVKELMRGLTDQDCKLKTLRLQGCGVTAQACVYLATVLSQSPKLRQLDLSGNEIGDDGLLNLARGVSSPGCRLHTLKLSQCGIKERGCCSLASALESNPDHLKVLDLSINAVRDKGAKELFKRVDIAQFTKLDMCHCSLTALSCEDICKALQSETSTLVELNLSHNSLMDSGFKQICIGMYAWCRLEKLNVSRCGITARSCVYLAKALWLVSQLYSEGFVQKTNLQAIELRDLDLSMNCISDEAAAQVADGLRNPYGHLTILNLSNCGLTERCCQGLASGFASEESVIAEVDLSDNDLKDKGMKRLCVGLQNPHCKMKKLALRSCSLSSVSVQYLTNALKLNPRHLEEVHLMGNRLDSSGIGELMQLVRNQKYMLHTTDVTVE</sequence>
<dbReference type="InterPro" id="IPR027417">
    <property type="entry name" value="P-loop_NTPase"/>
</dbReference>
<protein>
    <submittedName>
        <fullName evidence="6">NACHT, LRR and PYD domains-containing protein 14-like</fullName>
    </submittedName>
</protein>
<dbReference type="InterPro" id="IPR006553">
    <property type="entry name" value="Leu-rich_rpt_Cys-con_subtyp"/>
</dbReference>
<feature type="domain" description="NACHT" evidence="5">
    <location>
        <begin position="88"/>
        <end position="220"/>
    </location>
</feature>
<dbReference type="SMART" id="SM00368">
    <property type="entry name" value="LRR_RI"/>
    <property type="match status" value="13"/>
</dbReference>
<dbReference type="Gene3D" id="3.40.50.300">
    <property type="entry name" value="P-loop containing nucleotide triphosphate hydrolases"/>
    <property type="match status" value="1"/>
</dbReference>
<dbReference type="OrthoDB" id="120976at2759"/>
<dbReference type="PANTHER" id="PTHR24106">
    <property type="entry name" value="NACHT, LRR AND CARD DOMAINS-CONTAINING"/>
    <property type="match status" value="1"/>
</dbReference>
<dbReference type="InterPro" id="IPR001611">
    <property type="entry name" value="Leu-rich_rpt"/>
</dbReference>
<dbReference type="GeneTree" id="ENSGT01150000286911"/>
<evidence type="ECO:0000313" key="7">
    <source>
        <dbReference type="Proteomes" id="UP000472263"/>
    </source>
</evidence>
<evidence type="ECO:0000256" key="3">
    <source>
        <dbReference type="ARBA" id="ARBA00022741"/>
    </source>
</evidence>
<dbReference type="SMART" id="SM00367">
    <property type="entry name" value="LRR_CC"/>
    <property type="match status" value="6"/>
</dbReference>
<dbReference type="RefSeq" id="XP_029920345.1">
    <property type="nucleotide sequence ID" value="XM_030064485.1"/>
</dbReference>